<feature type="domain" description="TonB-dependent receptor plug" evidence="11">
    <location>
        <begin position="207"/>
        <end position="324"/>
    </location>
</feature>
<sequence>MNKVFKNAGKCCILSILLSCSSIQIVYGQTARVTMEAKDITLNELLSEIRKQTGYDFVFTSSKLDFNRKVSPKFKDAPMQAVLSNYFNANAGVIYIIKNKTIVLIDEDKAQDKIVQGQVLSATNKQPIAGATISIKEKKISTKTDARGNFLLNIPEYAQQLEVNFMGYKTELVPITASVKYEIALEESTEDIDEVVVTGIFERKAENFTGAARTISGEELKKISTNNIFAGISAIEPSFRILPNDVLGGNINQLPDIQLRGQNSLPNLGGELASNPNQPLFILDGFEVGLQRIVDLDMNMIASITILKDASATAIYGSRGANGVMVVNTIAPKPGKIQVTLNNDFRLSTPDLSVYNYLNAVEKLDFEQRVGVYNSDFDQTKYRLDNLYNERYKNTQRGIDTDWKKIPTQIGYNNRTSVNLQGGDEHIRYGILAASDLQQGVMKGQDRKNYSGQFDLTYLVNKLQFKNSIRVYQNIANESPYGNFSTYLNMNPYWTPYDVDGNVQRYLENYTFIGQSYRTTNPMYNATLHSVNQSKYIGFTNNFQIRYNLTPSLYIESNLGLTRQNGGTDQFYSADDSRFENTTDINRKGSYTDRNDESSSYESVTNLNYNFKRAKHQWFSTASFNMSNSSNAYTEIVAEGFPYDRLDNLLFANQYQQNGRPTGDESTVRRVGLLYSGNYSYDNRFLVDLSVKYDGSSQYGTDKRFGTFWSTGLGWNIHNEKFFQQNDFVNRLKLRGSYGTTGSLNIPAYSGQTRYNFGVSSGYYNELGANIGNLGNKLLSWQTVYKLNLGLDIMLLNERLDIRLDAYRDLTNDAITQITLAPSTGFSSYSENLGKVENKGFEYAVRYKVIENKNTGTVWSLFVNGFTNRNVLKEISNALKASNDRLNENNVAQTVPNILLQEGNSMDAIYVVRSLGVDPITGSEIFITKNGERTYDWDASDKVAFGVSIPKWNGNFGTNLNHKGFELGVVFNYQFGGQLYNQTLINKVESVIPSNNVDRRAYDLGWTGPGDISQFTRIGLNTIPTRLTSRFVQDNNNLTLSTLSFGYNFYRQNWVKRAGLRSFQLTALTNDLVRFSSIEIERGTSNPFARTFALSIRVGI</sequence>
<dbReference type="InterPro" id="IPR012910">
    <property type="entry name" value="Plug_dom"/>
</dbReference>
<evidence type="ECO:0000313" key="12">
    <source>
        <dbReference type="EMBL" id="SKB76257.1"/>
    </source>
</evidence>
<evidence type="ECO:0000256" key="1">
    <source>
        <dbReference type="ARBA" id="ARBA00004571"/>
    </source>
</evidence>
<dbReference type="Gene3D" id="2.40.170.20">
    <property type="entry name" value="TonB-dependent receptor, beta-barrel domain"/>
    <property type="match status" value="1"/>
</dbReference>
<dbReference type="InterPro" id="IPR008969">
    <property type="entry name" value="CarboxyPept-like_regulatory"/>
</dbReference>
<proteinExistence type="inferred from homology"/>
<feature type="domain" description="TonB-dependent receptor-like beta-barrel" evidence="10">
    <location>
        <begin position="478"/>
        <end position="988"/>
    </location>
</feature>
<evidence type="ECO:0000256" key="3">
    <source>
        <dbReference type="ARBA" id="ARBA00022452"/>
    </source>
</evidence>
<dbReference type="GO" id="GO:0009279">
    <property type="term" value="C:cell outer membrane"/>
    <property type="evidence" value="ECO:0007669"/>
    <property type="project" value="UniProtKB-SubCell"/>
</dbReference>
<comment type="similarity">
    <text evidence="8 9">Belongs to the TonB-dependent receptor family.</text>
</comment>
<dbReference type="InterPro" id="IPR037066">
    <property type="entry name" value="Plug_dom_sf"/>
</dbReference>
<dbReference type="InterPro" id="IPR023996">
    <property type="entry name" value="TonB-dep_OMP_SusC/RagA"/>
</dbReference>
<comment type="subcellular location">
    <subcellularLocation>
        <location evidence="1 8">Cell outer membrane</location>
        <topology evidence="1 8">Multi-pass membrane protein</topology>
    </subcellularLocation>
</comment>
<dbReference type="Pfam" id="PF13715">
    <property type="entry name" value="CarbopepD_reg_2"/>
    <property type="match status" value="1"/>
</dbReference>
<dbReference type="AlphaFoldDB" id="A0A1T5DX74"/>
<evidence type="ECO:0000259" key="10">
    <source>
        <dbReference type="Pfam" id="PF00593"/>
    </source>
</evidence>
<organism evidence="12 13">
    <name type="scientific">Sphingobacterium nematocida</name>
    <dbReference type="NCBI Taxonomy" id="1513896"/>
    <lineage>
        <taxon>Bacteria</taxon>
        <taxon>Pseudomonadati</taxon>
        <taxon>Bacteroidota</taxon>
        <taxon>Sphingobacteriia</taxon>
        <taxon>Sphingobacteriales</taxon>
        <taxon>Sphingobacteriaceae</taxon>
        <taxon>Sphingobacterium</taxon>
    </lineage>
</organism>
<evidence type="ECO:0000256" key="2">
    <source>
        <dbReference type="ARBA" id="ARBA00022448"/>
    </source>
</evidence>
<dbReference type="NCBIfam" id="TIGR04056">
    <property type="entry name" value="OMP_RagA_SusC"/>
    <property type="match status" value="1"/>
</dbReference>
<keyword evidence="3 8" id="KW-1134">Transmembrane beta strand</keyword>
<evidence type="ECO:0000256" key="5">
    <source>
        <dbReference type="ARBA" id="ARBA00023077"/>
    </source>
</evidence>
<gene>
    <name evidence="12" type="ORF">SAMN05660841_02204</name>
</gene>
<evidence type="ECO:0000313" key="13">
    <source>
        <dbReference type="Proteomes" id="UP000190150"/>
    </source>
</evidence>
<dbReference type="NCBIfam" id="TIGR04057">
    <property type="entry name" value="SusC_RagA_signa"/>
    <property type="match status" value="1"/>
</dbReference>
<dbReference type="InterPro" id="IPR023997">
    <property type="entry name" value="TonB-dep_OMP_SusC/RagA_CS"/>
</dbReference>
<keyword evidence="4 8" id="KW-0812">Transmembrane</keyword>
<dbReference type="OrthoDB" id="1094723at2"/>
<dbReference type="RefSeq" id="WP_079643139.1">
    <property type="nucleotide sequence ID" value="NZ_FUZF01000009.1"/>
</dbReference>
<keyword evidence="6 8" id="KW-0472">Membrane</keyword>
<dbReference type="Pfam" id="PF00593">
    <property type="entry name" value="TonB_dep_Rec_b-barrel"/>
    <property type="match status" value="1"/>
</dbReference>
<evidence type="ECO:0000256" key="7">
    <source>
        <dbReference type="ARBA" id="ARBA00023237"/>
    </source>
</evidence>
<dbReference type="Gene3D" id="2.60.40.1120">
    <property type="entry name" value="Carboxypeptidase-like, regulatory domain"/>
    <property type="match status" value="1"/>
</dbReference>
<evidence type="ECO:0000256" key="6">
    <source>
        <dbReference type="ARBA" id="ARBA00023136"/>
    </source>
</evidence>
<protein>
    <submittedName>
        <fullName evidence="12">TonB-linked outer membrane protein, SusC/RagA family</fullName>
    </submittedName>
</protein>
<dbReference type="InterPro" id="IPR039426">
    <property type="entry name" value="TonB-dep_rcpt-like"/>
</dbReference>
<evidence type="ECO:0000259" key="11">
    <source>
        <dbReference type="Pfam" id="PF07715"/>
    </source>
</evidence>
<dbReference type="EMBL" id="FUZF01000009">
    <property type="protein sequence ID" value="SKB76257.1"/>
    <property type="molecule type" value="Genomic_DNA"/>
</dbReference>
<evidence type="ECO:0000256" key="9">
    <source>
        <dbReference type="RuleBase" id="RU003357"/>
    </source>
</evidence>
<dbReference type="Proteomes" id="UP000190150">
    <property type="component" value="Unassembled WGS sequence"/>
</dbReference>
<reference evidence="13" key="1">
    <citation type="submission" date="2017-02" db="EMBL/GenBank/DDBJ databases">
        <authorList>
            <person name="Varghese N."/>
            <person name="Submissions S."/>
        </authorList>
    </citation>
    <scope>NUCLEOTIDE SEQUENCE [LARGE SCALE GENOMIC DNA]</scope>
    <source>
        <strain evidence="13">DSM 24091</strain>
    </source>
</reference>
<keyword evidence="7 8" id="KW-0998">Cell outer membrane</keyword>
<dbReference type="SUPFAM" id="SSF49464">
    <property type="entry name" value="Carboxypeptidase regulatory domain-like"/>
    <property type="match status" value="1"/>
</dbReference>
<keyword evidence="5 9" id="KW-0798">TonB box</keyword>
<dbReference type="SUPFAM" id="SSF56935">
    <property type="entry name" value="Porins"/>
    <property type="match status" value="1"/>
</dbReference>
<name>A0A1T5DX74_9SPHI</name>
<dbReference type="Pfam" id="PF07715">
    <property type="entry name" value="Plug"/>
    <property type="match status" value="1"/>
</dbReference>
<dbReference type="InterPro" id="IPR036942">
    <property type="entry name" value="Beta-barrel_TonB_sf"/>
</dbReference>
<keyword evidence="13" id="KW-1185">Reference proteome</keyword>
<accession>A0A1T5DX74</accession>
<dbReference type="Gene3D" id="2.170.130.10">
    <property type="entry name" value="TonB-dependent receptor, plug domain"/>
    <property type="match status" value="1"/>
</dbReference>
<dbReference type="STRING" id="1513896.SAMN05660841_02204"/>
<dbReference type="InterPro" id="IPR000531">
    <property type="entry name" value="Beta-barrel_TonB"/>
</dbReference>
<evidence type="ECO:0000256" key="4">
    <source>
        <dbReference type="ARBA" id="ARBA00022692"/>
    </source>
</evidence>
<keyword evidence="2 8" id="KW-0813">Transport</keyword>
<dbReference type="PROSITE" id="PS52016">
    <property type="entry name" value="TONB_DEPENDENT_REC_3"/>
    <property type="match status" value="1"/>
</dbReference>
<evidence type="ECO:0000256" key="8">
    <source>
        <dbReference type="PROSITE-ProRule" id="PRU01360"/>
    </source>
</evidence>